<feature type="compositionally biased region" description="Basic and acidic residues" evidence="1">
    <location>
        <begin position="565"/>
        <end position="587"/>
    </location>
</feature>
<feature type="compositionally biased region" description="Polar residues" evidence="1">
    <location>
        <begin position="484"/>
        <end position="502"/>
    </location>
</feature>
<gene>
    <name evidence="3" type="ORF">GLAREA_10896</name>
</gene>
<accession>S3DBU8</accession>
<dbReference type="EMBL" id="KE145355">
    <property type="protein sequence ID" value="EPE35200.1"/>
    <property type="molecule type" value="Genomic_DNA"/>
</dbReference>
<organism evidence="3 4">
    <name type="scientific">Glarea lozoyensis (strain ATCC 20868 / MF5171)</name>
    <dbReference type="NCBI Taxonomy" id="1116229"/>
    <lineage>
        <taxon>Eukaryota</taxon>
        <taxon>Fungi</taxon>
        <taxon>Dikarya</taxon>
        <taxon>Ascomycota</taxon>
        <taxon>Pezizomycotina</taxon>
        <taxon>Leotiomycetes</taxon>
        <taxon>Helotiales</taxon>
        <taxon>Helotiaceae</taxon>
        <taxon>Glarea</taxon>
    </lineage>
</organism>
<dbReference type="GO" id="GO:0005737">
    <property type="term" value="C:cytoplasm"/>
    <property type="evidence" value="ECO:0007669"/>
    <property type="project" value="TreeGrafter"/>
</dbReference>
<dbReference type="Pfam" id="PF08632">
    <property type="entry name" value="Zds_C"/>
    <property type="match status" value="1"/>
</dbReference>
<dbReference type="InterPro" id="IPR013941">
    <property type="entry name" value="ZDS1_C"/>
</dbReference>
<feature type="region of interest" description="Disordered" evidence="1">
    <location>
        <begin position="163"/>
        <end position="195"/>
    </location>
</feature>
<dbReference type="KEGG" id="glz:GLAREA_10896"/>
<evidence type="ECO:0000256" key="1">
    <source>
        <dbReference type="SAM" id="MobiDB-lite"/>
    </source>
</evidence>
<dbReference type="eggNOG" id="ENOG502S3J1">
    <property type="taxonomic scope" value="Eukaryota"/>
</dbReference>
<feature type="compositionally biased region" description="Polar residues" evidence="1">
    <location>
        <begin position="533"/>
        <end position="544"/>
    </location>
</feature>
<feature type="compositionally biased region" description="Polar residues" evidence="1">
    <location>
        <begin position="316"/>
        <end position="325"/>
    </location>
</feature>
<feature type="region of interest" description="Disordered" evidence="1">
    <location>
        <begin position="1"/>
        <end position="130"/>
    </location>
</feature>
<name>S3DBU8_GLAL2</name>
<sequence length="902" mass="100518">MKTSSRPRGEVGGSFASRRGHGAQLSISDTNHHVTEAIGDMYGDDDYTKSDRPLSFAPSPLNEGLTEGNAYTDMKGSRNRPSASVNGNANQKSNTSPGLMQSPRSSSFEKAGALSPSLSLREHHSNEAANAQFPLNDLDYSSNPAAVAQELSNLQALRRMSMDVGNTSDPDLPSFSGVSLMPSVAPTGDDNEEDPSRLFWVPARVHPELAPMEFKTFLENRVQSIKRRSGDSSNSLSPDGMERSGSESSLKRKKSMLSRQINNEGGRGAVGYQDGAEQIERKKSLSSNQSLDLKISDLKELDALVRDPTKAMQKLSLDTNRSGSSEELEDMPILPQAPGLGLRRSTRTTYRRGSVKRVPFSKRNGAGRADTDGEESPVSSPIDGRPGVGYPLSKVQSEPTSAENFSRPNRGGRRLQNLPQSNPSVSSPERKSQEDMTEAGRGVYSATDPAPPTGPISRSSTFPRNQPTVPQIVETPPPEETRTKNQFPERSSSQNATQSLQKKTVPEPPMKSSRRPTLDRQNSTPQIAPRVAPSQTLSDMTQQPSPLPGNTARLGTDSLTFIPTLEEKKPEKKSKKEKEKEEQETSHRKTSWGWFDKKDKKKDEDNKKGKAKASVDKSHDTARLDVLQSTMDAPRGRESILIERESMDGRLETERKKESSRKSGEHKKEKDGLFSSFFGGGKKKGDRDSGGKKSTSLRALSPEPPYRQLKPDIDYNWTRFSILEERAIYRMAHIKLANPRRALYSQVLLSNFMYSYLAKVQQMHPQMAVPQSAAQKKQEAERRQKEQKQQAKENGEEQYRYDYHQGITQYAEPSQNQSQNQNHEPSREGAEYVDDSQIYDYDHHDDDSNRPQSRASQHNSHAENGYVDQSQQSRQGKDYYPYGNSNNNRGQADDDDDDDDMW</sequence>
<feature type="compositionally biased region" description="Polar residues" evidence="1">
    <location>
        <begin position="417"/>
        <end position="427"/>
    </location>
</feature>
<feature type="compositionally biased region" description="Polar residues" evidence="1">
    <location>
        <begin position="850"/>
        <end position="859"/>
    </location>
</feature>
<dbReference type="InterPro" id="IPR040206">
    <property type="entry name" value="Zds1/2"/>
</dbReference>
<dbReference type="SMART" id="SM01327">
    <property type="entry name" value="Zds_C"/>
    <property type="match status" value="1"/>
</dbReference>
<keyword evidence="4" id="KW-1185">Reference proteome</keyword>
<dbReference type="PANTHER" id="PTHR28089">
    <property type="entry name" value="PROTEIN ZDS1-RELATED"/>
    <property type="match status" value="1"/>
</dbReference>
<evidence type="ECO:0000313" key="4">
    <source>
        <dbReference type="Proteomes" id="UP000016922"/>
    </source>
</evidence>
<feature type="compositionally biased region" description="Acidic residues" evidence="1">
    <location>
        <begin position="893"/>
        <end position="902"/>
    </location>
</feature>
<dbReference type="GO" id="GO:0030010">
    <property type="term" value="P:establishment of cell polarity"/>
    <property type="evidence" value="ECO:0007669"/>
    <property type="project" value="TreeGrafter"/>
</dbReference>
<dbReference type="OMA" id="VDYNWTR"/>
<dbReference type="OrthoDB" id="5589766at2759"/>
<dbReference type="Proteomes" id="UP000016922">
    <property type="component" value="Unassembled WGS sequence"/>
</dbReference>
<feature type="compositionally biased region" description="Polar residues" evidence="1">
    <location>
        <begin position="79"/>
        <end position="108"/>
    </location>
</feature>
<evidence type="ECO:0000259" key="2">
    <source>
        <dbReference type="SMART" id="SM01327"/>
    </source>
</evidence>
<dbReference type="AlphaFoldDB" id="S3DBU8"/>
<dbReference type="HOGENOM" id="CLU_004908_0_0_1"/>
<evidence type="ECO:0000313" key="3">
    <source>
        <dbReference type="EMBL" id="EPE35200.1"/>
    </source>
</evidence>
<feature type="region of interest" description="Disordered" evidence="1">
    <location>
        <begin position="838"/>
        <end position="902"/>
    </location>
</feature>
<protein>
    <recommendedName>
        <fullName evidence="2">Protein Zds1 C-terminal domain-containing protein</fullName>
    </recommendedName>
</protein>
<feature type="compositionally biased region" description="Polar residues" evidence="1">
    <location>
        <begin position="456"/>
        <end position="469"/>
    </location>
</feature>
<reference evidence="3 4" key="1">
    <citation type="journal article" date="2013" name="BMC Genomics">
        <title>Genomics-driven discovery of the pneumocandin biosynthetic gene cluster in the fungus Glarea lozoyensis.</title>
        <authorList>
            <person name="Chen L."/>
            <person name="Yue Q."/>
            <person name="Zhang X."/>
            <person name="Xiang M."/>
            <person name="Wang C."/>
            <person name="Li S."/>
            <person name="Che Y."/>
            <person name="Ortiz-Lopez F.J."/>
            <person name="Bills G.F."/>
            <person name="Liu X."/>
            <person name="An Z."/>
        </authorList>
    </citation>
    <scope>NUCLEOTIDE SEQUENCE [LARGE SCALE GENOMIC DNA]</scope>
    <source>
        <strain evidence="4">ATCC 20868 / MF5171</strain>
    </source>
</reference>
<feature type="region of interest" description="Disordered" evidence="1">
    <location>
        <begin position="308"/>
        <end position="705"/>
    </location>
</feature>
<feature type="compositionally biased region" description="Polar residues" evidence="1">
    <location>
        <begin position="394"/>
        <end position="407"/>
    </location>
</feature>
<feature type="compositionally biased region" description="Basic and acidic residues" evidence="1">
    <location>
        <begin position="840"/>
        <end position="849"/>
    </location>
</feature>
<feature type="compositionally biased region" description="Basic and acidic residues" evidence="1">
    <location>
        <begin position="595"/>
        <end position="623"/>
    </location>
</feature>
<dbReference type="GeneID" id="19469941"/>
<feature type="region of interest" description="Disordered" evidence="1">
    <location>
        <begin position="225"/>
        <end position="275"/>
    </location>
</feature>
<dbReference type="RefSeq" id="XP_008078187.1">
    <property type="nucleotide sequence ID" value="XM_008079996.1"/>
</dbReference>
<feature type="compositionally biased region" description="Basic and acidic residues" evidence="1">
    <location>
        <begin position="776"/>
        <end position="797"/>
    </location>
</feature>
<dbReference type="PANTHER" id="PTHR28089:SF1">
    <property type="entry name" value="PROTEIN ZDS1-RELATED"/>
    <property type="match status" value="1"/>
</dbReference>
<dbReference type="STRING" id="1116229.S3DBU8"/>
<proteinExistence type="predicted"/>
<feature type="compositionally biased region" description="Basic residues" evidence="1">
    <location>
        <begin position="344"/>
        <end position="355"/>
    </location>
</feature>
<feature type="region of interest" description="Disordered" evidence="1">
    <location>
        <begin position="768"/>
        <end position="797"/>
    </location>
</feature>
<dbReference type="GO" id="GO:0010971">
    <property type="term" value="P:positive regulation of G2/M transition of mitotic cell cycle"/>
    <property type="evidence" value="ECO:0007669"/>
    <property type="project" value="TreeGrafter"/>
</dbReference>
<feature type="domain" description="Protein Zds1 C-terminal" evidence="2">
    <location>
        <begin position="709"/>
        <end position="761"/>
    </location>
</feature>
<feature type="compositionally biased region" description="Basic and acidic residues" evidence="1">
    <location>
        <begin position="634"/>
        <end position="672"/>
    </location>
</feature>